<proteinExistence type="predicted"/>
<dbReference type="InterPro" id="IPR036770">
    <property type="entry name" value="Ankyrin_rpt-contain_sf"/>
</dbReference>
<dbReference type="SUPFAM" id="SSF48403">
    <property type="entry name" value="Ankyrin repeat"/>
    <property type="match status" value="2"/>
</dbReference>
<feature type="repeat" description="ANK" evidence="3">
    <location>
        <begin position="554"/>
        <end position="581"/>
    </location>
</feature>
<dbReference type="Proteomes" id="UP001138500">
    <property type="component" value="Unassembled WGS sequence"/>
</dbReference>
<dbReference type="OrthoDB" id="426293at2759"/>
<feature type="repeat" description="ANK" evidence="3">
    <location>
        <begin position="675"/>
        <end position="707"/>
    </location>
</feature>
<dbReference type="InterPro" id="IPR002110">
    <property type="entry name" value="Ankyrin_rpt"/>
</dbReference>
<evidence type="ECO:0000256" key="4">
    <source>
        <dbReference type="SAM" id="MobiDB-lite"/>
    </source>
</evidence>
<organism evidence="5 6">
    <name type="scientific">Teratosphaeria destructans</name>
    <dbReference type="NCBI Taxonomy" id="418781"/>
    <lineage>
        <taxon>Eukaryota</taxon>
        <taxon>Fungi</taxon>
        <taxon>Dikarya</taxon>
        <taxon>Ascomycota</taxon>
        <taxon>Pezizomycotina</taxon>
        <taxon>Dothideomycetes</taxon>
        <taxon>Dothideomycetidae</taxon>
        <taxon>Mycosphaerellales</taxon>
        <taxon>Teratosphaeriaceae</taxon>
        <taxon>Teratosphaeria</taxon>
    </lineage>
</organism>
<reference evidence="5 6" key="1">
    <citation type="journal article" date="2018" name="IMA Fungus">
        <title>IMA Genome-F 10: Nine draft genome sequences of Claviceps purpurea s.lat., including C. arundinis, C. humidiphila, and C. cf. spartinae, pseudomolecules for the pitch canker pathogen Fusarium circinatum, draft genome of Davidsoniella eucalypti, Grosmannia galeiformis, Quambalaria eucalypti, and Teratosphaeria destructans.</title>
        <authorList>
            <person name="Wingfield B.D."/>
            <person name="Liu M."/>
            <person name="Nguyen H.D."/>
            <person name="Lane F.A."/>
            <person name="Morgan S.W."/>
            <person name="De Vos L."/>
            <person name="Wilken P.M."/>
            <person name="Duong T.A."/>
            <person name="Aylward J."/>
            <person name="Coetzee M.P."/>
            <person name="Dadej K."/>
            <person name="De Beer Z.W."/>
            <person name="Findlay W."/>
            <person name="Havenga M."/>
            <person name="Kolarik M."/>
            <person name="Menzies J.G."/>
            <person name="Naidoo K."/>
            <person name="Pochopski O."/>
            <person name="Shoukouhi P."/>
            <person name="Santana Q.C."/>
            <person name="Seifert K.A."/>
            <person name="Soal N."/>
            <person name="Steenkamp E.T."/>
            <person name="Tatham C.T."/>
            <person name="van der Nest M.A."/>
            <person name="Wingfield M.J."/>
        </authorList>
    </citation>
    <scope>NUCLEOTIDE SEQUENCE [LARGE SCALE GENOMIC DNA]</scope>
    <source>
        <strain evidence="5">CMW44962</strain>
    </source>
</reference>
<gene>
    <name evidence="5" type="ORF">Tdes44962_MAKER01387</name>
</gene>
<feature type="repeat" description="ANK" evidence="3">
    <location>
        <begin position="491"/>
        <end position="523"/>
    </location>
</feature>
<accession>A0A9W7T0G6</accession>
<evidence type="ECO:0000313" key="5">
    <source>
        <dbReference type="EMBL" id="KAH9844840.1"/>
    </source>
</evidence>
<dbReference type="PANTHER" id="PTHR24198">
    <property type="entry name" value="ANKYRIN REPEAT AND PROTEIN KINASE DOMAIN-CONTAINING PROTEIN"/>
    <property type="match status" value="1"/>
</dbReference>
<reference evidence="5 6" key="2">
    <citation type="journal article" date="2021" name="Curr. Genet.">
        <title>Genetic response to nitrogen starvation in the aggressive Eucalyptus foliar pathogen Teratosphaeria destructans.</title>
        <authorList>
            <person name="Havenga M."/>
            <person name="Wingfield B.D."/>
            <person name="Wingfield M.J."/>
            <person name="Dreyer L.L."/>
            <person name="Roets F."/>
            <person name="Aylward J."/>
        </authorList>
    </citation>
    <scope>NUCLEOTIDE SEQUENCE [LARGE SCALE GENOMIC DNA]</scope>
    <source>
        <strain evidence="5">CMW44962</strain>
    </source>
</reference>
<protein>
    <submittedName>
        <fullName evidence="5">Ankyrin repeat protein</fullName>
    </submittedName>
</protein>
<dbReference type="Pfam" id="PF12796">
    <property type="entry name" value="Ank_2"/>
    <property type="match status" value="3"/>
</dbReference>
<evidence type="ECO:0000256" key="3">
    <source>
        <dbReference type="PROSITE-ProRule" id="PRU00023"/>
    </source>
</evidence>
<evidence type="ECO:0000313" key="6">
    <source>
        <dbReference type="Proteomes" id="UP001138500"/>
    </source>
</evidence>
<dbReference type="AlphaFoldDB" id="A0A9W7T0G6"/>
<sequence>MAPKKGKETPLELCTIILSLGNSIAVHLLEYLSDAKVPRDGSRELALEFLESSRALFHAKTGLQEANNVRTAFPGDIATELQTLFRQYNNNFVVMNQMVNKLLDNERKQGFSKLGNGFRMMFASDEIEKMRLSLVQCRENASKNPLMLTWRLREVKPDTVTSIGYTALAAVLDRPDPTKSIAPSAHSVAQVPSPVVPHEFNGKPYSQSLPHEFNGKPYSQSSRASLHRDIPSPPLSESALHDAQFFGGLSKATTPSNVFSTRSAALGTTADYISEITPPSSIQQMEDMMYSHDLEDLPKKATYAKYDPSTVARWKPKAGGATISAGSRGALLVAVQEQNHKAVEHLLDCGVPADGGPECNLLRLAVTNHDIDSVRLLLLFGASPDGKDKDGFTPLYAATESSFFLAAQLLLKYGADPNACAGLAKESPLALSLNEGKVGFVQLYLKHGAKCDGIMANGETPFIQSMNKSTTIDLVEWMLVYDADPNVKNDHGESPLFKAINADRLDLVATLLDHGANPNLPGPKHMLWPAVHRPRMLQLLLERGAKVDRAPGIVELAASINSIEVVQILLKHGADPNAKKDGIFTPLCTSIRDNRDKLVEILLAAGADPNLMASEYPAFKCVTHHRAHILPRLLAAGSDPHTPKGIIEECVAHNNEEAMLLLLKHKVDPNAHNKAGHTALTTAIKKNDLRAIEILLAHGASPTVHGQEWPINMAVKQPEILAKLLPHTPTHRVPKGALELAVQADKLESIKLLLAKGVDVEERNGGVFSPLTTSIREDRKAIFQFLLDEAGADPNSPGEHLPIIKAIRRHREDDLSYIKHLIAKGADINLMYRGWNAVLQALDKGDTQTLRLLAEVGTPDLTVVDENGQTVMEILRDRDMKEEEQILLKGKRTPSPKIELATRGLREFVKQDPPVTTARLPHGYDAL</sequence>
<keyword evidence="2 3" id="KW-0040">ANK repeat</keyword>
<evidence type="ECO:0000256" key="2">
    <source>
        <dbReference type="ARBA" id="ARBA00023043"/>
    </source>
</evidence>
<dbReference type="EMBL" id="RIBY02000224">
    <property type="protein sequence ID" value="KAH9844840.1"/>
    <property type="molecule type" value="Genomic_DNA"/>
</dbReference>
<feature type="repeat" description="ANK" evidence="3">
    <location>
        <begin position="390"/>
        <end position="422"/>
    </location>
</feature>
<name>A0A9W7T0G6_9PEZI</name>
<dbReference type="SMART" id="SM00248">
    <property type="entry name" value="ANK"/>
    <property type="match status" value="14"/>
</dbReference>
<dbReference type="Pfam" id="PF00023">
    <property type="entry name" value="Ank"/>
    <property type="match status" value="1"/>
</dbReference>
<keyword evidence="6" id="KW-1185">Reference proteome</keyword>
<feature type="region of interest" description="Disordered" evidence="4">
    <location>
        <begin position="209"/>
        <end position="234"/>
    </location>
</feature>
<dbReference type="PANTHER" id="PTHR24198:SF165">
    <property type="entry name" value="ANKYRIN REPEAT-CONTAINING PROTEIN-RELATED"/>
    <property type="match status" value="1"/>
</dbReference>
<evidence type="ECO:0000256" key="1">
    <source>
        <dbReference type="ARBA" id="ARBA00022737"/>
    </source>
</evidence>
<keyword evidence="1" id="KW-0677">Repeat</keyword>
<dbReference type="Gene3D" id="1.25.40.20">
    <property type="entry name" value="Ankyrin repeat-containing domain"/>
    <property type="match status" value="4"/>
</dbReference>
<comment type="caution">
    <text evidence="5">The sequence shown here is derived from an EMBL/GenBank/DDBJ whole genome shotgun (WGS) entry which is preliminary data.</text>
</comment>
<dbReference type="PROSITE" id="PS50088">
    <property type="entry name" value="ANK_REPEAT"/>
    <property type="match status" value="4"/>
</dbReference>
<dbReference type="PROSITE" id="PS50297">
    <property type="entry name" value="ANK_REP_REGION"/>
    <property type="match status" value="3"/>
</dbReference>